<evidence type="ECO:0000313" key="1">
    <source>
        <dbReference type="EMBL" id="QSE77121.1"/>
    </source>
</evidence>
<protein>
    <submittedName>
        <fullName evidence="1">Uncharacterized protein</fullName>
    </submittedName>
</protein>
<proteinExistence type="predicted"/>
<name>A0AA45KJ64_9LACT</name>
<dbReference type="EMBL" id="CP070872">
    <property type="protein sequence ID" value="QSE77121.1"/>
    <property type="molecule type" value="Genomic_DNA"/>
</dbReference>
<sequence>MITLNVNSLVNAEIFWKTLGLEDEIALNEAPESVPQNLAVEVKHLKEIYDKVVDLGLALSPITATADHRQLFSFVGPEGNLFILIEQEQK</sequence>
<reference evidence="1 2" key="1">
    <citation type="submission" date="2021-02" db="EMBL/GenBank/DDBJ databases">
        <title>Complete genome sequence of Lactococcus lactis strain K_LL004.</title>
        <authorList>
            <person name="Kim H.B."/>
        </authorList>
    </citation>
    <scope>NUCLEOTIDE SEQUENCE [LARGE SCALE GENOMIC DNA]</scope>
    <source>
        <strain evidence="1 2">K_LL004</strain>
    </source>
</reference>
<dbReference type="RefSeq" id="WP_200407016.1">
    <property type="nucleotide sequence ID" value="NZ_BNDT01000002.1"/>
</dbReference>
<dbReference type="KEGG" id="lti:JW886_02345"/>
<organism evidence="1 2">
    <name type="scientific">Lactococcus taiwanensis</name>
    <dbReference type="NCBI Taxonomy" id="1151742"/>
    <lineage>
        <taxon>Bacteria</taxon>
        <taxon>Bacillati</taxon>
        <taxon>Bacillota</taxon>
        <taxon>Bacilli</taxon>
        <taxon>Lactobacillales</taxon>
        <taxon>Streptococcaceae</taxon>
        <taxon>Lactococcus</taxon>
    </lineage>
</organism>
<dbReference type="InterPro" id="IPR029068">
    <property type="entry name" value="Glyas_Bleomycin-R_OHBP_Dase"/>
</dbReference>
<accession>A0AA45KJ64</accession>
<evidence type="ECO:0000313" key="2">
    <source>
        <dbReference type="Proteomes" id="UP000663608"/>
    </source>
</evidence>
<keyword evidence="2" id="KW-1185">Reference proteome</keyword>
<dbReference type="SUPFAM" id="SSF54593">
    <property type="entry name" value="Glyoxalase/Bleomycin resistance protein/Dihydroxybiphenyl dioxygenase"/>
    <property type="match status" value="1"/>
</dbReference>
<dbReference type="Proteomes" id="UP000663608">
    <property type="component" value="Chromosome"/>
</dbReference>
<gene>
    <name evidence="1" type="ORF">JW886_02345</name>
</gene>
<dbReference type="AlphaFoldDB" id="A0AA45KJ64"/>